<sequence>MTDIAGVILAGGQARRMGGGDKGRLILGGRALLDRVIDRLGPQVGRMALSANGDPGRFAEYGLPVLPDTVAGFPGPLAGVLAGLDWAAELGLSHVLTAAADTPFFPADLGPRLRAGAARAGTPMALAATLEDGRLVRHPTFGYWPVSLRHDLRVALEDGLRKVVLWTDRHGAASIVFTGDPFFNINTPEDYMQAERIVRTEAE</sequence>
<dbReference type="HAMAP" id="MF_00316">
    <property type="entry name" value="MobA"/>
    <property type="match status" value="1"/>
</dbReference>
<feature type="domain" description="MobA-like NTP transferase" evidence="9">
    <location>
        <begin position="6"/>
        <end position="164"/>
    </location>
</feature>
<evidence type="ECO:0000256" key="1">
    <source>
        <dbReference type="ARBA" id="ARBA00022490"/>
    </source>
</evidence>
<dbReference type="PANTHER" id="PTHR19136">
    <property type="entry name" value="MOLYBDENUM COFACTOR GUANYLYLTRANSFERASE"/>
    <property type="match status" value="1"/>
</dbReference>
<keyword evidence="11" id="KW-1185">Reference proteome</keyword>
<evidence type="ECO:0000256" key="8">
    <source>
        <dbReference type="HAMAP-Rule" id="MF_00316"/>
    </source>
</evidence>
<comment type="caution">
    <text evidence="8">Lacks conserved residue(s) required for the propagation of feature annotation.</text>
</comment>
<gene>
    <name evidence="8" type="primary">mobA</name>
    <name evidence="10" type="ORF">DKT77_16635</name>
</gene>
<dbReference type="Gene3D" id="3.90.550.10">
    <property type="entry name" value="Spore Coat Polysaccharide Biosynthesis Protein SpsA, Chain A"/>
    <property type="match status" value="1"/>
</dbReference>
<dbReference type="GO" id="GO:0061603">
    <property type="term" value="F:molybdenum cofactor guanylyltransferase activity"/>
    <property type="evidence" value="ECO:0007669"/>
    <property type="project" value="UniProtKB-EC"/>
</dbReference>
<dbReference type="GO" id="GO:1902758">
    <property type="term" value="P:bis(molybdopterin guanine dinucleotide)molybdenum biosynthetic process"/>
    <property type="evidence" value="ECO:0007669"/>
    <property type="project" value="TreeGrafter"/>
</dbReference>
<dbReference type="InterPro" id="IPR029044">
    <property type="entry name" value="Nucleotide-diphossugar_trans"/>
</dbReference>
<protein>
    <recommendedName>
        <fullName evidence="8">Molybdenum cofactor guanylyltransferase</fullName>
        <shortName evidence="8">MoCo guanylyltransferase</shortName>
        <ecNumber evidence="8">2.7.7.77</ecNumber>
    </recommendedName>
    <alternativeName>
        <fullName evidence="8">GTP:molybdopterin guanylyltransferase</fullName>
    </alternativeName>
    <alternativeName>
        <fullName evidence="8">Mo-MPT guanylyltransferase</fullName>
    </alternativeName>
    <alternativeName>
        <fullName evidence="8">Molybdopterin guanylyltransferase</fullName>
    </alternativeName>
    <alternativeName>
        <fullName evidence="8">Molybdopterin-guanine dinucleotide synthase</fullName>
        <shortName evidence="8">MGD synthase</shortName>
    </alternativeName>
</protein>
<dbReference type="Pfam" id="PF12804">
    <property type="entry name" value="NTP_transf_3"/>
    <property type="match status" value="1"/>
</dbReference>
<keyword evidence="3 8" id="KW-0479">Metal-binding</keyword>
<evidence type="ECO:0000256" key="3">
    <source>
        <dbReference type="ARBA" id="ARBA00022723"/>
    </source>
</evidence>
<accession>A0A2V2LER9</accession>
<evidence type="ECO:0000256" key="2">
    <source>
        <dbReference type="ARBA" id="ARBA00022679"/>
    </source>
</evidence>
<dbReference type="GO" id="GO:0005737">
    <property type="term" value="C:cytoplasm"/>
    <property type="evidence" value="ECO:0007669"/>
    <property type="project" value="UniProtKB-SubCell"/>
</dbReference>
<dbReference type="GO" id="GO:0046872">
    <property type="term" value="F:metal ion binding"/>
    <property type="evidence" value="ECO:0007669"/>
    <property type="project" value="UniProtKB-KW"/>
</dbReference>
<evidence type="ECO:0000313" key="11">
    <source>
        <dbReference type="Proteomes" id="UP000245680"/>
    </source>
</evidence>
<comment type="subunit">
    <text evidence="8">Monomer.</text>
</comment>
<dbReference type="OrthoDB" id="9788394at2"/>
<keyword evidence="7 8" id="KW-0501">Molybdenum cofactor biosynthesis</keyword>
<dbReference type="CDD" id="cd02503">
    <property type="entry name" value="MobA"/>
    <property type="match status" value="1"/>
</dbReference>
<dbReference type="InterPro" id="IPR025877">
    <property type="entry name" value="MobA-like_NTP_Trfase"/>
</dbReference>
<feature type="binding site" evidence="8">
    <location>
        <position position="68"/>
    </location>
    <ligand>
        <name>GTP</name>
        <dbReference type="ChEBI" id="CHEBI:37565"/>
    </ligand>
</feature>
<evidence type="ECO:0000256" key="5">
    <source>
        <dbReference type="ARBA" id="ARBA00022842"/>
    </source>
</evidence>
<evidence type="ECO:0000313" key="10">
    <source>
        <dbReference type="EMBL" id="PWR01736.1"/>
    </source>
</evidence>
<comment type="similarity">
    <text evidence="8">Belongs to the MobA family.</text>
</comment>
<comment type="domain">
    <text evidence="8">The N-terminal domain determines nucleotide recognition and specific binding, while the C-terminal domain determines the specific binding to the target protein.</text>
</comment>
<keyword evidence="5 8" id="KW-0460">Magnesium</keyword>
<feature type="binding site" evidence="8">
    <location>
        <position position="22"/>
    </location>
    <ligand>
        <name>GTP</name>
        <dbReference type="ChEBI" id="CHEBI:37565"/>
    </ligand>
</feature>
<dbReference type="NCBIfam" id="TIGR02665">
    <property type="entry name" value="molyb_mobA"/>
    <property type="match status" value="1"/>
</dbReference>
<proteinExistence type="inferred from homology"/>
<dbReference type="EC" id="2.7.7.77" evidence="8"/>
<dbReference type="GO" id="GO:0005525">
    <property type="term" value="F:GTP binding"/>
    <property type="evidence" value="ECO:0007669"/>
    <property type="project" value="UniProtKB-UniRule"/>
</dbReference>
<keyword evidence="6 8" id="KW-0342">GTP-binding</keyword>
<comment type="caution">
    <text evidence="10">The sequence shown here is derived from an EMBL/GenBank/DDBJ whole genome shotgun (WGS) entry which is preliminary data.</text>
</comment>
<evidence type="ECO:0000256" key="6">
    <source>
        <dbReference type="ARBA" id="ARBA00023134"/>
    </source>
</evidence>
<dbReference type="AlphaFoldDB" id="A0A2V2LER9"/>
<feature type="binding site" evidence="8">
    <location>
        <position position="101"/>
    </location>
    <ligand>
        <name>GTP</name>
        <dbReference type="ChEBI" id="CHEBI:37565"/>
    </ligand>
</feature>
<evidence type="ECO:0000256" key="7">
    <source>
        <dbReference type="ARBA" id="ARBA00023150"/>
    </source>
</evidence>
<keyword evidence="4 8" id="KW-0547">Nucleotide-binding</keyword>
<dbReference type="PANTHER" id="PTHR19136:SF81">
    <property type="entry name" value="MOLYBDENUM COFACTOR GUANYLYLTRANSFERASE"/>
    <property type="match status" value="1"/>
</dbReference>
<dbReference type="SUPFAM" id="SSF53448">
    <property type="entry name" value="Nucleotide-diphospho-sugar transferases"/>
    <property type="match status" value="1"/>
</dbReference>
<comment type="catalytic activity">
    <reaction evidence="8">
        <text>Mo-molybdopterin + GTP + H(+) = Mo-molybdopterin guanine dinucleotide + diphosphate</text>
        <dbReference type="Rhea" id="RHEA:34243"/>
        <dbReference type="ChEBI" id="CHEBI:15378"/>
        <dbReference type="ChEBI" id="CHEBI:33019"/>
        <dbReference type="ChEBI" id="CHEBI:37565"/>
        <dbReference type="ChEBI" id="CHEBI:71302"/>
        <dbReference type="ChEBI" id="CHEBI:71310"/>
        <dbReference type="EC" id="2.7.7.77"/>
    </reaction>
</comment>
<keyword evidence="2 8" id="KW-0808">Transferase</keyword>
<evidence type="ECO:0000259" key="9">
    <source>
        <dbReference type="Pfam" id="PF12804"/>
    </source>
</evidence>
<evidence type="ECO:0000256" key="4">
    <source>
        <dbReference type="ARBA" id="ARBA00022741"/>
    </source>
</evidence>
<comment type="cofactor">
    <cofactor evidence="8">
        <name>Mg(2+)</name>
        <dbReference type="ChEBI" id="CHEBI:18420"/>
    </cofactor>
</comment>
<comment type="function">
    <text evidence="8">Transfers a GMP moiety from GTP to Mo-molybdopterin (Mo-MPT) cofactor (Moco or molybdenum cofactor) to form Mo-molybdopterin guanine dinucleotide (Mo-MGD) cofactor.</text>
</comment>
<keyword evidence="1 8" id="KW-0963">Cytoplasm</keyword>
<reference evidence="10 11" key="1">
    <citation type="submission" date="2018-05" db="EMBL/GenBank/DDBJ databases">
        <title>Rhodobacteraceae gen. nov., sp. nov. isolated from sea water.</title>
        <authorList>
            <person name="Ren Y."/>
        </authorList>
    </citation>
    <scope>NUCLEOTIDE SEQUENCE [LARGE SCALE GENOMIC DNA]</scope>
    <source>
        <strain evidence="10 11">TG-679</strain>
    </source>
</reference>
<comment type="subcellular location">
    <subcellularLocation>
        <location evidence="8">Cytoplasm</location>
    </subcellularLocation>
</comment>
<feature type="binding site" evidence="8">
    <location>
        <position position="101"/>
    </location>
    <ligand>
        <name>Mg(2+)</name>
        <dbReference type="ChEBI" id="CHEBI:18420"/>
    </ligand>
</feature>
<organism evidence="10 11">
    <name type="scientific">Meridianimarinicoccus roseus</name>
    <dbReference type="NCBI Taxonomy" id="2072018"/>
    <lineage>
        <taxon>Bacteria</taxon>
        <taxon>Pseudomonadati</taxon>
        <taxon>Pseudomonadota</taxon>
        <taxon>Alphaproteobacteria</taxon>
        <taxon>Rhodobacterales</taxon>
        <taxon>Paracoccaceae</taxon>
        <taxon>Meridianimarinicoccus</taxon>
    </lineage>
</organism>
<name>A0A2V2LER9_9RHOB</name>
<dbReference type="Proteomes" id="UP000245680">
    <property type="component" value="Unassembled WGS sequence"/>
</dbReference>
<dbReference type="RefSeq" id="WP_109812778.1">
    <property type="nucleotide sequence ID" value="NZ_QGKU01000048.1"/>
</dbReference>
<dbReference type="InterPro" id="IPR013482">
    <property type="entry name" value="Molybde_CF_guanTrfase"/>
</dbReference>
<keyword evidence="10" id="KW-0548">Nucleotidyltransferase</keyword>
<dbReference type="EMBL" id="QGKU01000048">
    <property type="protein sequence ID" value="PWR01736.1"/>
    <property type="molecule type" value="Genomic_DNA"/>
</dbReference>
<feature type="binding site" evidence="8">
    <location>
        <begin position="9"/>
        <end position="11"/>
    </location>
    <ligand>
        <name>GTP</name>
        <dbReference type="ChEBI" id="CHEBI:37565"/>
    </ligand>
</feature>